<dbReference type="Pfam" id="PF07993">
    <property type="entry name" value="NAD_binding_4"/>
    <property type="match status" value="1"/>
</dbReference>
<sequence>MANLNVLLTGVTGILGRHILYELLHSYASGQKKGILIVVIRAKSSQTGLERLKAVITHRYRPAYLTEYASNDLLKYIILIEAGIEELNATHLTSLKNFDKLYVIHTAAETDLSNTTTAHEKTFTHNYLATKHLLTWSMPKLHKFIFISSAFSIGHYKGVITDQYIQFDANGDPVLCEAIENRNPYEKFKIKMEYELIQYCRQHNKTWQIIRPSAICGRMLDEPLYYTPTFNVFYLFGKFLLACSLSNILRTGEKVRIESNPAGSMNIVPVDYVAKSIVKTFENDTIDQLNAVSSRQVPVIYLFQCMCSFAGIKCDLTEYAPPPESMSVVEKQYYETVGPVLSHYISTPIHQFDTTRLREIMLDIVEADIEKEFKNLYEFAYENKFGSL</sequence>
<dbReference type="PANTHER" id="PTHR11011">
    <property type="entry name" value="MALE STERILITY PROTEIN 2-RELATED"/>
    <property type="match status" value="1"/>
</dbReference>
<dbReference type="OrthoDB" id="9807212at2"/>
<protein>
    <submittedName>
        <fullName evidence="2">NAD-dependent epimerase/dehydratase family protein</fullName>
    </submittedName>
</protein>
<comment type="caution">
    <text evidence="2">The sequence shown here is derived from an EMBL/GenBank/DDBJ whole genome shotgun (WGS) entry which is preliminary data.</text>
</comment>
<dbReference type="InterPro" id="IPR013120">
    <property type="entry name" value="FAR_NAD-bd"/>
</dbReference>
<accession>A0A3N0E9G9</accession>
<dbReference type="GO" id="GO:0035336">
    <property type="term" value="P:long-chain fatty-acyl-CoA metabolic process"/>
    <property type="evidence" value="ECO:0007669"/>
    <property type="project" value="TreeGrafter"/>
</dbReference>
<evidence type="ECO:0000259" key="1">
    <source>
        <dbReference type="Pfam" id="PF07993"/>
    </source>
</evidence>
<dbReference type="Proteomes" id="UP000267469">
    <property type="component" value="Unassembled WGS sequence"/>
</dbReference>
<evidence type="ECO:0000313" key="2">
    <source>
        <dbReference type="EMBL" id="RNL84476.1"/>
    </source>
</evidence>
<dbReference type="EMBL" id="RJTM01000096">
    <property type="protein sequence ID" value="RNL84476.1"/>
    <property type="molecule type" value="Genomic_DNA"/>
</dbReference>
<name>A0A3N0E9G9_SINP1</name>
<evidence type="ECO:0000313" key="3">
    <source>
        <dbReference type="Proteomes" id="UP000267469"/>
    </source>
</evidence>
<dbReference type="Gene3D" id="3.40.50.720">
    <property type="entry name" value="NAD(P)-binding Rossmann-like Domain"/>
    <property type="match status" value="1"/>
</dbReference>
<gene>
    <name evidence="2" type="ORF">ED312_13680</name>
</gene>
<dbReference type="RefSeq" id="WP_123216580.1">
    <property type="nucleotide sequence ID" value="NZ_RJTM01000096.1"/>
</dbReference>
<dbReference type="GO" id="GO:0080019">
    <property type="term" value="F:alcohol-forming very long-chain fatty acyl-CoA reductase activity"/>
    <property type="evidence" value="ECO:0007669"/>
    <property type="project" value="InterPro"/>
</dbReference>
<dbReference type="InterPro" id="IPR036291">
    <property type="entry name" value="NAD(P)-bd_dom_sf"/>
</dbReference>
<dbReference type="PANTHER" id="PTHR11011:SF45">
    <property type="entry name" value="FATTY ACYL-COA REDUCTASE CG8306-RELATED"/>
    <property type="match status" value="1"/>
</dbReference>
<dbReference type="InterPro" id="IPR026055">
    <property type="entry name" value="FAR"/>
</dbReference>
<feature type="domain" description="Thioester reductase (TE)" evidence="1">
    <location>
        <begin position="8"/>
        <end position="277"/>
    </location>
</feature>
<organism evidence="2 3">
    <name type="scientific">Sinomicrobium pectinilyticum</name>
    <dbReference type="NCBI Taxonomy" id="1084421"/>
    <lineage>
        <taxon>Bacteria</taxon>
        <taxon>Pseudomonadati</taxon>
        <taxon>Bacteroidota</taxon>
        <taxon>Flavobacteriia</taxon>
        <taxon>Flavobacteriales</taxon>
        <taxon>Flavobacteriaceae</taxon>
        <taxon>Sinomicrobium</taxon>
    </lineage>
</organism>
<dbReference type="SUPFAM" id="SSF51735">
    <property type="entry name" value="NAD(P)-binding Rossmann-fold domains"/>
    <property type="match status" value="1"/>
</dbReference>
<dbReference type="AlphaFoldDB" id="A0A3N0E9G9"/>
<reference evidence="2 3" key="1">
    <citation type="submission" date="2018-10" db="EMBL/GenBank/DDBJ databases">
        <title>Sinomicrobium pectinilyticum sp. nov., a pectinase-producing bacterium isolated from alkaline and saline soil, and emended description of the genus Sinomicrobium.</title>
        <authorList>
            <person name="Cheng B."/>
            <person name="Li C."/>
            <person name="Lai Q."/>
            <person name="Du M."/>
            <person name="Shao Z."/>
            <person name="Xu P."/>
            <person name="Yang C."/>
        </authorList>
    </citation>
    <scope>NUCLEOTIDE SEQUENCE [LARGE SCALE GENOMIC DNA]</scope>
    <source>
        <strain evidence="2 3">5DNS001</strain>
    </source>
</reference>
<keyword evidence="3" id="KW-1185">Reference proteome</keyword>
<proteinExistence type="predicted"/>